<accession>A0A167J1U7</accession>
<dbReference type="GO" id="GO:0019185">
    <property type="term" value="C:snRNA-activating protein complex"/>
    <property type="evidence" value="ECO:0007669"/>
    <property type="project" value="TreeGrafter"/>
</dbReference>
<keyword evidence="5" id="KW-0804">Transcription</keyword>
<evidence type="ECO:0000256" key="5">
    <source>
        <dbReference type="ARBA" id="ARBA00023163"/>
    </source>
</evidence>
<organism evidence="7 8">
    <name type="scientific">Calocera viscosa (strain TUFC12733)</name>
    <dbReference type="NCBI Taxonomy" id="1330018"/>
    <lineage>
        <taxon>Eukaryota</taxon>
        <taxon>Fungi</taxon>
        <taxon>Dikarya</taxon>
        <taxon>Basidiomycota</taxon>
        <taxon>Agaricomycotina</taxon>
        <taxon>Dacrymycetes</taxon>
        <taxon>Dacrymycetales</taxon>
        <taxon>Dacrymycetaceae</taxon>
        <taxon>Calocera</taxon>
    </lineage>
</organism>
<evidence type="ECO:0000256" key="3">
    <source>
        <dbReference type="ARBA" id="ARBA00023015"/>
    </source>
</evidence>
<dbReference type="AlphaFoldDB" id="A0A167J1U7"/>
<keyword evidence="8" id="KW-1185">Reference proteome</keyword>
<comment type="similarity">
    <text evidence="2">Belongs to the SNAPC3/SRD2 family.</text>
</comment>
<sequence length="246" mass="27119">MQPIGLPDEREIDDDSDEPDVVLSISVYTAHSVWPNGLRVSSKHDLLASNTLADLMRAIPCQSAAIPHASKRIYPDIDQLDRACIGMEDVVYGHHPQDQEGISKLLSYLNTKKPSGLSLRPSAVELENVRLGSLSLRMNYPYWIFHAGMCEHIWTIDGVHLHDKSDPDQGTYPLTTFLPGSNAPNCGVCKTLPAVITVSGDIRLGESPCLVCKSCWEILGWPRGGEEIEVMRLIGPRTPIVTSDHD</sequence>
<gene>
    <name evidence="7" type="ORF">CALVIDRAFT_486495</name>
</gene>
<evidence type="ECO:0000256" key="1">
    <source>
        <dbReference type="ARBA" id="ARBA00004123"/>
    </source>
</evidence>
<dbReference type="STRING" id="1330018.A0A167J1U7"/>
<keyword evidence="6" id="KW-0539">Nucleus</keyword>
<evidence type="ECO:0000313" key="8">
    <source>
        <dbReference type="Proteomes" id="UP000076738"/>
    </source>
</evidence>
<reference evidence="7 8" key="1">
    <citation type="journal article" date="2016" name="Mol. Biol. Evol.">
        <title>Comparative Genomics of Early-Diverging Mushroom-Forming Fungi Provides Insights into the Origins of Lignocellulose Decay Capabilities.</title>
        <authorList>
            <person name="Nagy L.G."/>
            <person name="Riley R."/>
            <person name="Tritt A."/>
            <person name="Adam C."/>
            <person name="Daum C."/>
            <person name="Floudas D."/>
            <person name="Sun H."/>
            <person name="Yadav J.S."/>
            <person name="Pangilinan J."/>
            <person name="Larsson K.H."/>
            <person name="Matsuura K."/>
            <person name="Barry K."/>
            <person name="Labutti K."/>
            <person name="Kuo R."/>
            <person name="Ohm R.A."/>
            <person name="Bhattacharya S.S."/>
            <person name="Shirouzu T."/>
            <person name="Yoshinaga Y."/>
            <person name="Martin F.M."/>
            <person name="Grigoriev I.V."/>
            <person name="Hibbett D.S."/>
        </authorList>
    </citation>
    <scope>NUCLEOTIDE SEQUENCE [LARGE SCALE GENOMIC DNA]</scope>
    <source>
        <strain evidence="7 8">TUFC12733</strain>
    </source>
</reference>
<dbReference type="OrthoDB" id="3437960at2759"/>
<name>A0A167J1U7_CALVF</name>
<evidence type="ECO:0000313" key="7">
    <source>
        <dbReference type="EMBL" id="KZO93156.1"/>
    </source>
</evidence>
<dbReference type="InterPro" id="IPR022042">
    <property type="entry name" value="snRNA-activating_su3"/>
</dbReference>
<dbReference type="GO" id="GO:0042796">
    <property type="term" value="P:snRNA transcription by RNA polymerase III"/>
    <property type="evidence" value="ECO:0007669"/>
    <property type="project" value="TreeGrafter"/>
</dbReference>
<evidence type="ECO:0000256" key="2">
    <source>
        <dbReference type="ARBA" id="ARBA00010410"/>
    </source>
</evidence>
<comment type="subcellular location">
    <subcellularLocation>
        <location evidence="1">Nucleus</location>
    </subcellularLocation>
</comment>
<dbReference type="GO" id="GO:0001006">
    <property type="term" value="F:RNA polymerase III type 3 promoter sequence-specific DNA binding"/>
    <property type="evidence" value="ECO:0007669"/>
    <property type="project" value="TreeGrafter"/>
</dbReference>
<keyword evidence="3" id="KW-0805">Transcription regulation</keyword>
<dbReference type="GO" id="GO:0042795">
    <property type="term" value="P:snRNA transcription by RNA polymerase II"/>
    <property type="evidence" value="ECO:0007669"/>
    <property type="project" value="TreeGrafter"/>
</dbReference>
<dbReference type="GO" id="GO:0000978">
    <property type="term" value="F:RNA polymerase II cis-regulatory region sequence-specific DNA binding"/>
    <property type="evidence" value="ECO:0007669"/>
    <property type="project" value="TreeGrafter"/>
</dbReference>
<keyword evidence="4" id="KW-0238">DNA-binding</keyword>
<evidence type="ECO:0000256" key="4">
    <source>
        <dbReference type="ARBA" id="ARBA00023125"/>
    </source>
</evidence>
<dbReference type="Pfam" id="PF12251">
    <property type="entry name" value="SNAPC3"/>
    <property type="match status" value="1"/>
</dbReference>
<evidence type="ECO:0008006" key="9">
    <source>
        <dbReference type="Google" id="ProtNLM"/>
    </source>
</evidence>
<dbReference type="Proteomes" id="UP000076738">
    <property type="component" value="Unassembled WGS sequence"/>
</dbReference>
<proteinExistence type="inferred from homology"/>
<dbReference type="GO" id="GO:0001046">
    <property type="term" value="F:core promoter sequence-specific DNA binding"/>
    <property type="evidence" value="ECO:0007669"/>
    <property type="project" value="TreeGrafter"/>
</dbReference>
<protein>
    <recommendedName>
        <fullName evidence="9">snRNA-activating protein complex subunit 3</fullName>
    </recommendedName>
</protein>
<dbReference type="GO" id="GO:0005634">
    <property type="term" value="C:nucleus"/>
    <property type="evidence" value="ECO:0007669"/>
    <property type="project" value="UniProtKB-SubCell"/>
</dbReference>
<dbReference type="PANTHER" id="PTHR13421">
    <property type="entry name" value="SNRNA-ACTIVATING PROTEIN COMPLEX SUBUNIT 3"/>
    <property type="match status" value="1"/>
</dbReference>
<dbReference type="PANTHER" id="PTHR13421:SF16">
    <property type="entry name" value="SNRNA-ACTIVATING PROTEIN COMPLEX SUBUNIT 3"/>
    <property type="match status" value="1"/>
</dbReference>
<dbReference type="GO" id="GO:0003681">
    <property type="term" value="F:bent DNA binding"/>
    <property type="evidence" value="ECO:0007669"/>
    <property type="project" value="TreeGrafter"/>
</dbReference>
<evidence type="ECO:0000256" key="6">
    <source>
        <dbReference type="ARBA" id="ARBA00023242"/>
    </source>
</evidence>
<dbReference type="EMBL" id="KV417304">
    <property type="protein sequence ID" value="KZO93156.1"/>
    <property type="molecule type" value="Genomic_DNA"/>
</dbReference>